<dbReference type="EMBL" id="JARBHB010000016">
    <property type="protein sequence ID" value="KAJ8866344.1"/>
    <property type="molecule type" value="Genomic_DNA"/>
</dbReference>
<name>A0ABQ9G1I7_9NEOP</name>
<evidence type="ECO:0000313" key="3">
    <source>
        <dbReference type="Proteomes" id="UP001159363"/>
    </source>
</evidence>
<feature type="region of interest" description="Disordered" evidence="1">
    <location>
        <begin position="405"/>
        <end position="427"/>
    </location>
</feature>
<sequence>MQGQGKREIHEETRRPAASSSTIPTCEKPGPVRLGGGGNDWYLGANAVARGEGSDQVGLLMQCKGRLADGWMANKRCKVQGYHLKKQKGDTLYRSLRTAIRPVLHGPGIHVPSPPDNSDDVCEELETNSETCCYSGEDEDFACDAPPAFHTVRAEGFALKSRSDGRRGGEEDVIAEGSLAVSGGSPHISFPQHLQLDNHVLDPIYSQRLPDQGQWLRSPTSNMADKNRRRPTGMTEHEQLRRSAPPRPRAKLPNFSLFSLAYGTTFTAVRVPGWWKEGEGGHSGSFLSSPVNIAPLLHPKFIYHLIHCKGWANRVRFLAGSPRRSHVGNLSQVAVDKRVPLFLVLAFHHYSNFTSPHARKCSRFSLLSADQLCAILAETFQEERRKILSWYGRPQRRDNCSLWKAEQGQGQPHLSPHARPRPKEEPTKISGIITLAELRKMNICTMIHGERANPYSDPDKNREEISQDEKERPTWGAYRKQSAKLRPKSVISHQRRPLCICVAFLEGRNNMQVSHRDSEMKAPMLQERLLTPSEREDENVLGQEGEGERARALACVVDMCDPTRSRVVVPGWGFGKGVEISGRRVMGGGGISWLKTGNSLRPVAPLWLETRSEIGSRIDTENCCTIRVQSWTGDRDEFQFKPPKLVVRNLDPRSAAIVGKSKFVSFLISFSHFGTKIDESEIQNHEISLVQHFYIGTKIKLDPCSELGAFDLGSGKMLVQPDH</sequence>
<proteinExistence type="predicted"/>
<gene>
    <name evidence="2" type="ORF">PR048_032187</name>
</gene>
<feature type="region of interest" description="Disordered" evidence="1">
    <location>
        <begin position="450"/>
        <end position="480"/>
    </location>
</feature>
<protein>
    <submittedName>
        <fullName evidence="2">Uncharacterized protein</fullName>
    </submittedName>
</protein>
<dbReference type="Proteomes" id="UP001159363">
    <property type="component" value="Chromosome 15"/>
</dbReference>
<evidence type="ECO:0000313" key="2">
    <source>
        <dbReference type="EMBL" id="KAJ8866344.1"/>
    </source>
</evidence>
<feature type="region of interest" description="Disordered" evidence="1">
    <location>
        <begin position="1"/>
        <end position="33"/>
    </location>
</feature>
<comment type="caution">
    <text evidence="2">The sequence shown here is derived from an EMBL/GenBank/DDBJ whole genome shotgun (WGS) entry which is preliminary data.</text>
</comment>
<feature type="compositionally biased region" description="Basic and acidic residues" evidence="1">
    <location>
        <begin position="1"/>
        <end position="15"/>
    </location>
</feature>
<accession>A0ABQ9G1I7</accession>
<feature type="compositionally biased region" description="Polar residues" evidence="1">
    <location>
        <begin position="215"/>
        <end position="224"/>
    </location>
</feature>
<evidence type="ECO:0000256" key="1">
    <source>
        <dbReference type="SAM" id="MobiDB-lite"/>
    </source>
</evidence>
<reference evidence="2 3" key="1">
    <citation type="submission" date="2023-02" db="EMBL/GenBank/DDBJ databases">
        <title>LHISI_Scaffold_Assembly.</title>
        <authorList>
            <person name="Stuart O.P."/>
            <person name="Cleave R."/>
            <person name="Magrath M.J.L."/>
            <person name="Mikheyev A.S."/>
        </authorList>
    </citation>
    <scope>NUCLEOTIDE SEQUENCE [LARGE SCALE GENOMIC DNA]</scope>
    <source>
        <strain evidence="2">Daus_M_001</strain>
        <tissue evidence="2">Leg muscle</tissue>
    </source>
</reference>
<feature type="region of interest" description="Disordered" evidence="1">
    <location>
        <begin position="212"/>
        <end position="251"/>
    </location>
</feature>
<organism evidence="2 3">
    <name type="scientific">Dryococelus australis</name>
    <dbReference type="NCBI Taxonomy" id="614101"/>
    <lineage>
        <taxon>Eukaryota</taxon>
        <taxon>Metazoa</taxon>
        <taxon>Ecdysozoa</taxon>
        <taxon>Arthropoda</taxon>
        <taxon>Hexapoda</taxon>
        <taxon>Insecta</taxon>
        <taxon>Pterygota</taxon>
        <taxon>Neoptera</taxon>
        <taxon>Polyneoptera</taxon>
        <taxon>Phasmatodea</taxon>
        <taxon>Verophasmatodea</taxon>
        <taxon>Anareolatae</taxon>
        <taxon>Phasmatidae</taxon>
        <taxon>Eurycanthinae</taxon>
        <taxon>Dryococelus</taxon>
    </lineage>
</organism>
<keyword evidence="3" id="KW-1185">Reference proteome</keyword>
<feature type="compositionally biased region" description="Basic and acidic residues" evidence="1">
    <location>
        <begin position="457"/>
        <end position="473"/>
    </location>
</feature>